<reference evidence="2" key="1">
    <citation type="submission" date="2022-01" db="EMBL/GenBank/DDBJ databases">
        <authorList>
            <person name="Braso-Vives M."/>
        </authorList>
    </citation>
    <scope>NUCLEOTIDE SEQUENCE</scope>
</reference>
<protein>
    <submittedName>
        <fullName evidence="2">Hypp339 protein</fullName>
    </submittedName>
</protein>
<feature type="region of interest" description="Disordered" evidence="1">
    <location>
        <begin position="149"/>
        <end position="172"/>
    </location>
</feature>
<feature type="region of interest" description="Disordered" evidence="1">
    <location>
        <begin position="191"/>
        <end position="210"/>
    </location>
</feature>
<evidence type="ECO:0000313" key="3">
    <source>
        <dbReference type="Proteomes" id="UP000838412"/>
    </source>
</evidence>
<proteinExistence type="predicted"/>
<dbReference type="EMBL" id="OV696686">
    <property type="protein sequence ID" value="CAH1230782.1"/>
    <property type="molecule type" value="Genomic_DNA"/>
</dbReference>
<sequence>MTRCIYTAPQAALSHSDRELSQVCSFRGCRSYLFLHGGETGRRQALFTMTSRQDDKVNQEGCPGSPTEPYKTGQQQAEPGRLCRVRLPLLVGVLVVLVGGRDGPGPAPVHGTCRVTLGEFKEDIKKGLVAVKAPGGKTCYIVNVAQTDRDNEKEEGDGGKLAVSLDETRKDQPKLSGELAGFCEGLDPRWATAEPADKNSDADVIVETGT</sequence>
<feature type="region of interest" description="Disordered" evidence="1">
    <location>
        <begin position="52"/>
        <end position="77"/>
    </location>
</feature>
<evidence type="ECO:0000313" key="2">
    <source>
        <dbReference type="EMBL" id="CAH1230782.1"/>
    </source>
</evidence>
<keyword evidence="3" id="KW-1185">Reference proteome</keyword>
<gene>
    <name evidence="2" type="primary">Hypp339</name>
    <name evidence="2" type="ORF">BLAG_LOCUS1144</name>
</gene>
<organism evidence="2 3">
    <name type="scientific">Branchiostoma lanceolatum</name>
    <name type="common">Common lancelet</name>
    <name type="synonym">Amphioxus lanceolatum</name>
    <dbReference type="NCBI Taxonomy" id="7740"/>
    <lineage>
        <taxon>Eukaryota</taxon>
        <taxon>Metazoa</taxon>
        <taxon>Chordata</taxon>
        <taxon>Cephalochordata</taxon>
        <taxon>Leptocardii</taxon>
        <taxon>Amphioxiformes</taxon>
        <taxon>Branchiostomatidae</taxon>
        <taxon>Branchiostoma</taxon>
    </lineage>
</organism>
<name>A0A8J9VYS1_BRALA</name>
<dbReference type="OrthoDB" id="10049072at2759"/>
<dbReference type="AlphaFoldDB" id="A0A8J9VYS1"/>
<accession>A0A8J9VYS1</accession>
<evidence type="ECO:0000256" key="1">
    <source>
        <dbReference type="SAM" id="MobiDB-lite"/>
    </source>
</evidence>
<feature type="compositionally biased region" description="Basic and acidic residues" evidence="1">
    <location>
        <begin position="149"/>
        <end position="158"/>
    </location>
</feature>
<dbReference type="Proteomes" id="UP000838412">
    <property type="component" value="Chromosome 1"/>
</dbReference>